<protein>
    <submittedName>
        <fullName evidence="5">mRNA export factor rae-1</fullName>
    </submittedName>
</protein>
<name>A0AAD4MNY4_9BILA</name>
<keyword evidence="1 3" id="KW-0853">WD repeat</keyword>
<feature type="repeat" description="WD" evidence="3">
    <location>
        <begin position="162"/>
        <end position="190"/>
    </location>
</feature>
<evidence type="ECO:0000313" key="5">
    <source>
        <dbReference type="EMBL" id="KAI1701936.1"/>
    </source>
</evidence>
<dbReference type="SMART" id="SM00320">
    <property type="entry name" value="WD40"/>
    <property type="match status" value="4"/>
</dbReference>
<dbReference type="InterPro" id="IPR015943">
    <property type="entry name" value="WD40/YVTN_repeat-like_dom_sf"/>
</dbReference>
<dbReference type="PROSITE" id="PS50082">
    <property type="entry name" value="WD_REPEATS_2"/>
    <property type="match status" value="3"/>
</dbReference>
<keyword evidence="6" id="KW-1185">Reference proteome</keyword>
<dbReference type="Gene3D" id="2.130.10.10">
    <property type="entry name" value="YVTN repeat-like/Quinoprotein amine dehydrogenase"/>
    <property type="match status" value="1"/>
</dbReference>
<dbReference type="InterPro" id="IPR001680">
    <property type="entry name" value="WD40_rpt"/>
</dbReference>
<evidence type="ECO:0000256" key="3">
    <source>
        <dbReference type="PROSITE-ProRule" id="PRU00221"/>
    </source>
</evidence>
<dbReference type="InterPro" id="IPR020472">
    <property type="entry name" value="WD40_PAC1"/>
</dbReference>
<feature type="compositionally biased region" description="Polar residues" evidence="4">
    <location>
        <begin position="44"/>
        <end position="53"/>
    </location>
</feature>
<gene>
    <name evidence="5" type="ORF">DdX_15803</name>
</gene>
<dbReference type="InterPro" id="IPR036322">
    <property type="entry name" value="WD40_repeat_dom_sf"/>
</dbReference>
<evidence type="ECO:0000256" key="4">
    <source>
        <dbReference type="SAM" id="MobiDB-lite"/>
    </source>
</evidence>
<evidence type="ECO:0000256" key="1">
    <source>
        <dbReference type="ARBA" id="ARBA00022574"/>
    </source>
</evidence>
<dbReference type="PANTHER" id="PTHR10971">
    <property type="entry name" value="MRNA EXPORT FACTOR AND BUB3"/>
    <property type="match status" value="1"/>
</dbReference>
<dbReference type="AlphaFoldDB" id="A0AAD4MNY4"/>
<comment type="caution">
    <text evidence="5">The sequence shown here is derived from an EMBL/GenBank/DDBJ whole genome shotgun (WGS) entry which is preliminary data.</text>
</comment>
<dbReference type="SUPFAM" id="SSF50978">
    <property type="entry name" value="WD40 repeat-like"/>
    <property type="match status" value="1"/>
</dbReference>
<organism evidence="5 6">
    <name type="scientific">Ditylenchus destructor</name>
    <dbReference type="NCBI Taxonomy" id="166010"/>
    <lineage>
        <taxon>Eukaryota</taxon>
        <taxon>Metazoa</taxon>
        <taxon>Ecdysozoa</taxon>
        <taxon>Nematoda</taxon>
        <taxon>Chromadorea</taxon>
        <taxon>Rhabditida</taxon>
        <taxon>Tylenchina</taxon>
        <taxon>Tylenchomorpha</taxon>
        <taxon>Sphaerularioidea</taxon>
        <taxon>Anguinidae</taxon>
        <taxon>Anguininae</taxon>
        <taxon>Ditylenchus</taxon>
    </lineage>
</organism>
<dbReference type="Proteomes" id="UP001201812">
    <property type="component" value="Unassembled WGS sequence"/>
</dbReference>
<dbReference type="Pfam" id="PF00400">
    <property type="entry name" value="WD40"/>
    <property type="match status" value="4"/>
</dbReference>
<sequence>MFGSPTASPFGANRPGGLFGSGQQTSSTLGSLQQPQQQSLNVGGISNPQNPNNDLEVPNAPDDAVQALRFNPQVSGMPILLAAGSWDNTCRVWQVQETGAIEPKAQQNIGAPILALDWTEDGTKVFIAGADKQARIWDLASNQVAIVGTHDEAVRVCHWITSPNYNCLMTGSWDRTLRFWDMRQLPTQNSLATIQLPERVYCSDMLFPMAVVGLANRHIKMYKLDGQPQEISDIESPLKFQSRCISIFQNKMNNQPHGYALGSIEGRVAIQYAETSNPKDNFTFKCHRSGELINNYQEIYPVNDVAFHPQHNTLATVGSDGRYSYWDKDARTKLKNSEALPMPITKCHVHASGNIFAYAVGYDWSKGHEANVPGQGSKIFLHPCSDEMKARPKK</sequence>
<reference evidence="5" key="1">
    <citation type="submission" date="2022-01" db="EMBL/GenBank/DDBJ databases">
        <title>Genome Sequence Resource for Two Populations of Ditylenchus destructor, the Migratory Endoparasitic Phytonematode.</title>
        <authorList>
            <person name="Zhang H."/>
            <person name="Lin R."/>
            <person name="Xie B."/>
        </authorList>
    </citation>
    <scope>NUCLEOTIDE SEQUENCE</scope>
    <source>
        <strain evidence="5">BazhouSP</strain>
    </source>
</reference>
<accession>A0AAD4MNY4</accession>
<feature type="compositionally biased region" description="Low complexity" evidence="4">
    <location>
        <begin position="21"/>
        <end position="40"/>
    </location>
</feature>
<keyword evidence="2" id="KW-0677">Repeat</keyword>
<evidence type="ECO:0000256" key="2">
    <source>
        <dbReference type="ARBA" id="ARBA00022737"/>
    </source>
</evidence>
<dbReference type="InterPro" id="IPR019775">
    <property type="entry name" value="WD40_repeat_CS"/>
</dbReference>
<feature type="repeat" description="WD" evidence="3">
    <location>
        <begin position="113"/>
        <end position="147"/>
    </location>
</feature>
<proteinExistence type="predicted"/>
<feature type="region of interest" description="Disordered" evidence="4">
    <location>
        <begin position="1"/>
        <end position="60"/>
    </location>
</feature>
<evidence type="ECO:0000313" key="6">
    <source>
        <dbReference type="Proteomes" id="UP001201812"/>
    </source>
</evidence>
<dbReference type="PROSITE" id="PS00678">
    <property type="entry name" value="WD_REPEATS_1"/>
    <property type="match status" value="2"/>
</dbReference>
<dbReference type="PRINTS" id="PR00320">
    <property type="entry name" value="GPROTEINBRPT"/>
</dbReference>
<feature type="repeat" description="WD" evidence="3">
    <location>
        <begin position="302"/>
        <end position="336"/>
    </location>
</feature>
<dbReference type="EMBL" id="JAKKPZ010000108">
    <property type="protein sequence ID" value="KAI1701936.1"/>
    <property type="molecule type" value="Genomic_DNA"/>
</dbReference>